<feature type="region of interest" description="Disordered" evidence="1">
    <location>
        <begin position="1"/>
        <end position="38"/>
    </location>
</feature>
<feature type="region of interest" description="Disordered" evidence="1">
    <location>
        <begin position="121"/>
        <end position="183"/>
    </location>
</feature>
<gene>
    <name evidence="2" type="ORF">J8273_8774</name>
</gene>
<protein>
    <submittedName>
        <fullName evidence="2">Uncharacterized protein</fullName>
    </submittedName>
</protein>
<evidence type="ECO:0000256" key="1">
    <source>
        <dbReference type="SAM" id="MobiDB-lite"/>
    </source>
</evidence>
<evidence type="ECO:0000313" key="2">
    <source>
        <dbReference type="EMBL" id="KAG9389482.1"/>
    </source>
</evidence>
<dbReference type="AlphaFoldDB" id="A0A8J6E0L0"/>
<evidence type="ECO:0000313" key="3">
    <source>
        <dbReference type="Proteomes" id="UP000717585"/>
    </source>
</evidence>
<accession>A0A8J6E0L0</accession>
<keyword evidence="3" id="KW-1185">Reference proteome</keyword>
<name>A0A8J6E0L0_9EUKA</name>
<comment type="caution">
    <text evidence="2">The sequence shown here is derived from an EMBL/GenBank/DDBJ whole genome shotgun (WGS) entry which is preliminary data.</text>
</comment>
<reference evidence="2" key="1">
    <citation type="submission" date="2021-05" db="EMBL/GenBank/DDBJ databases">
        <title>A free-living protist that lacks canonical eukaryotic 1 DNA replication and segregation systems.</title>
        <authorList>
            <person name="Salas-Leiva D.E."/>
            <person name="Tromer E.C."/>
            <person name="Curtis B.A."/>
            <person name="Jerlstrom-Hultqvist J."/>
            <person name="Kolisko M."/>
            <person name="Yi Z."/>
            <person name="Salas-Leiva J.S."/>
            <person name="Gallot-Lavallee L."/>
            <person name="Kops G.J.P.L."/>
            <person name="Archibald J.M."/>
            <person name="Simpson A.G.B."/>
            <person name="Roger A.J."/>
        </authorList>
    </citation>
    <scope>NUCLEOTIDE SEQUENCE</scope>
    <source>
        <strain evidence="2">BICM</strain>
    </source>
</reference>
<organism evidence="2 3">
    <name type="scientific">Carpediemonas membranifera</name>
    <dbReference type="NCBI Taxonomy" id="201153"/>
    <lineage>
        <taxon>Eukaryota</taxon>
        <taxon>Metamonada</taxon>
        <taxon>Carpediemonas-like organisms</taxon>
        <taxon>Carpediemonas</taxon>
    </lineage>
</organism>
<feature type="compositionally biased region" description="Basic and acidic residues" evidence="1">
    <location>
        <begin position="170"/>
        <end position="183"/>
    </location>
</feature>
<proteinExistence type="predicted"/>
<dbReference type="Proteomes" id="UP000717585">
    <property type="component" value="Unassembled WGS sequence"/>
</dbReference>
<feature type="compositionally biased region" description="Basic and acidic residues" evidence="1">
    <location>
        <begin position="10"/>
        <end position="27"/>
    </location>
</feature>
<feature type="compositionally biased region" description="Polar residues" evidence="1">
    <location>
        <begin position="152"/>
        <end position="165"/>
    </location>
</feature>
<sequence>MENNASFVTFDEKPKVIHDHEHEEKPRHSLHHDKQRNVEMDDIKRVLGEDYHHEMDEPDYSSDSEYESVPTVSPLKSSHVQLDKPLSLIFYDLLSNITLHSHQLLAGRIINSSLALASLELDGNPRPPTPPCRSTCSDALEMEESDPHSAGTYPTESFASPTMSPRSILRTHDDSTEADADTKSVRSVKFGRAVCASHSFGGGEDELPMPPSPKPIAESQHALAVAIGAHVPDVVSMVGIKSAEIASLRKTIGFFVWSLRLDEHDVPQLEPEHWRALTALMLLLFNDLPEPDSPLYVDLSHDEIAGLRTMSLLSDGDYQMICDLFVG</sequence>
<dbReference type="EMBL" id="JAHDYR010000069">
    <property type="protein sequence ID" value="KAG9389482.1"/>
    <property type="molecule type" value="Genomic_DNA"/>
</dbReference>